<dbReference type="GO" id="GO:0008184">
    <property type="term" value="F:glycogen phosphorylase activity"/>
    <property type="evidence" value="ECO:0007669"/>
    <property type="project" value="InterPro"/>
</dbReference>
<comment type="cofactor">
    <cofactor evidence="2 12">
        <name>pyridoxal 5'-phosphate</name>
        <dbReference type="ChEBI" id="CHEBI:597326"/>
    </cofactor>
</comment>
<dbReference type="EC" id="2.4.1.1" evidence="12"/>
<dbReference type="GeneID" id="17290068"/>
<dbReference type="FunFam" id="3.40.50.2000:FF:000003">
    <property type="entry name" value="Alpha-1,4 glucan phosphorylase"/>
    <property type="match status" value="1"/>
</dbReference>
<reference evidence="16" key="2">
    <citation type="submission" date="2012-11" db="EMBL/GenBank/DDBJ databases">
        <authorList>
            <person name="Kuo A."/>
            <person name="Curtis B.A."/>
            <person name="Tanifuji G."/>
            <person name="Burki F."/>
            <person name="Gruber A."/>
            <person name="Irimia M."/>
            <person name="Maruyama S."/>
            <person name="Arias M.C."/>
            <person name="Ball S.G."/>
            <person name="Gile G.H."/>
            <person name="Hirakawa Y."/>
            <person name="Hopkins J.F."/>
            <person name="Rensing S.A."/>
            <person name="Schmutz J."/>
            <person name="Symeonidi A."/>
            <person name="Elias M."/>
            <person name="Eveleigh R.J."/>
            <person name="Herman E.K."/>
            <person name="Klute M.J."/>
            <person name="Nakayama T."/>
            <person name="Obornik M."/>
            <person name="Reyes-Prieto A."/>
            <person name="Armbrust E.V."/>
            <person name="Aves S.J."/>
            <person name="Beiko R.G."/>
            <person name="Coutinho P."/>
            <person name="Dacks J.B."/>
            <person name="Durnford D.G."/>
            <person name="Fast N.M."/>
            <person name="Green B.R."/>
            <person name="Grisdale C."/>
            <person name="Hempe F."/>
            <person name="Henrissat B."/>
            <person name="Hoppner M.P."/>
            <person name="Ishida K.-I."/>
            <person name="Kim E."/>
            <person name="Koreny L."/>
            <person name="Kroth P.G."/>
            <person name="Liu Y."/>
            <person name="Malik S.-B."/>
            <person name="Maier U.G."/>
            <person name="McRose D."/>
            <person name="Mock T."/>
            <person name="Neilson J.A."/>
            <person name="Onodera N.T."/>
            <person name="Poole A.M."/>
            <person name="Pritham E.J."/>
            <person name="Richards T.A."/>
            <person name="Rocap G."/>
            <person name="Roy S.W."/>
            <person name="Sarai C."/>
            <person name="Schaack S."/>
            <person name="Shirato S."/>
            <person name="Slamovits C.H."/>
            <person name="Spencer D.F."/>
            <person name="Suzuki S."/>
            <person name="Worden A.Z."/>
            <person name="Zauner S."/>
            <person name="Barry K."/>
            <person name="Bell C."/>
            <person name="Bharti A.K."/>
            <person name="Crow J.A."/>
            <person name="Grimwood J."/>
            <person name="Kramer R."/>
            <person name="Lindquist E."/>
            <person name="Lucas S."/>
            <person name="Salamov A."/>
            <person name="McFadden G.I."/>
            <person name="Lane C.E."/>
            <person name="Keeling P.J."/>
            <person name="Gray M.W."/>
            <person name="Grigoriev I.V."/>
            <person name="Archibald J.M."/>
        </authorList>
    </citation>
    <scope>NUCLEOTIDE SEQUENCE</scope>
    <source>
        <strain evidence="16">CCMP2712</strain>
    </source>
</reference>
<dbReference type="InterPro" id="IPR035090">
    <property type="entry name" value="Pyridoxal_P_attach_site"/>
</dbReference>
<reference evidence="15" key="3">
    <citation type="submission" date="2015-06" db="UniProtKB">
        <authorList>
            <consortium name="EnsemblProtists"/>
        </authorList>
    </citation>
    <scope>IDENTIFICATION</scope>
</reference>
<dbReference type="SUPFAM" id="SSF53756">
    <property type="entry name" value="UDP-Glycosyltransferase/glycogen phosphorylase"/>
    <property type="match status" value="1"/>
</dbReference>
<evidence type="ECO:0000313" key="15">
    <source>
        <dbReference type="EnsemblProtists" id="EKX33321"/>
    </source>
</evidence>
<keyword evidence="6" id="KW-0021">Allosteric enzyme</keyword>
<keyword evidence="7 12" id="KW-0328">Glycosyltransferase</keyword>
<dbReference type="STRING" id="905079.L1IAQ5"/>
<keyword evidence="8 12" id="KW-0808">Transferase</keyword>
<feature type="modified residue" description="N6-(pyridoxal phosphate)lysine" evidence="11">
    <location>
        <position position="778"/>
    </location>
</feature>
<feature type="compositionally biased region" description="Basic and acidic residues" evidence="13">
    <location>
        <begin position="64"/>
        <end position="76"/>
    </location>
</feature>
<dbReference type="OMA" id="WLKQANP"/>
<dbReference type="NCBIfam" id="TIGR02093">
    <property type="entry name" value="P_ylase"/>
    <property type="match status" value="1"/>
</dbReference>
<evidence type="ECO:0000256" key="12">
    <source>
        <dbReference type="RuleBase" id="RU000587"/>
    </source>
</evidence>
<keyword evidence="16" id="KW-1185">Reference proteome</keyword>
<dbReference type="PIRSF" id="PIRSF000460">
    <property type="entry name" value="Pprylas_GlgP"/>
    <property type="match status" value="1"/>
</dbReference>
<dbReference type="Proteomes" id="UP000011087">
    <property type="component" value="Unassembled WGS sequence"/>
</dbReference>
<feature type="region of interest" description="Disordered" evidence="13">
    <location>
        <begin position="15"/>
        <end position="76"/>
    </location>
</feature>
<dbReference type="OrthoDB" id="9215500at2759"/>
<feature type="compositionally biased region" description="Polar residues" evidence="13">
    <location>
        <begin position="15"/>
        <end position="28"/>
    </location>
</feature>
<evidence type="ECO:0000256" key="3">
    <source>
        <dbReference type="ARBA" id="ARBA00004496"/>
    </source>
</evidence>
<organism evidence="14">
    <name type="scientific">Guillardia theta (strain CCMP2712)</name>
    <name type="common">Cryptophyte</name>
    <dbReference type="NCBI Taxonomy" id="905079"/>
    <lineage>
        <taxon>Eukaryota</taxon>
        <taxon>Cryptophyceae</taxon>
        <taxon>Pyrenomonadales</taxon>
        <taxon>Geminigeraceae</taxon>
        <taxon>Guillardia</taxon>
    </lineage>
</organism>
<accession>L1IAQ5</accession>
<dbReference type="InterPro" id="IPR000811">
    <property type="entry name" value="Glyco_trans_35"/>
</dbReference>
<comment type="similarity">
    <text evidence="4 12">Belongs to the glycogen phosphorylase family.</text>
</comment>
<evidence type="ECO:0000256" key="13">
    <source>
        <dbReference type="SAM" id="MobiDB-lite"/>
    </source>
</evidence>
<dbReference type="PANTHER" id="PTHR11468">
    <property type="entry name" value="GLYCOGEN PHOSPHORYLASE"/>
    <property type="match status" value="1"/>
</dbReference>
<evidence type="ECO:0000256" key="6">
    <source>
        <dbReference type="ARBA" id="ARBA00022533"/>
    </source>
</evidence>
<evidence type="ECO:0000256" key="8">
    <source>
        <dbReference type="ARBA" id="ARBA00022679"/>
    </source>
</evidence>
<evidence type="ECO:0000256" key="4">
    <source>
        <dbReference type="ARBA" id="ARBA00006047"/>
    </source>
</evidence>
<dbReference type="EMBL" id="JH993146">
    <property type="protein sequence ID" value="EKX33321.1"/>
    <property type="molecule type" value="Genomic_DNA"/>
</dbReference>
<dbReference type="Pfam" id="PF00343">
    <property type="entry name" value="Phosphorylase"/>
    <property type="match status" value="1"/>
</dbReference>
<evidence type="ECO:0000256" key="7">
    <source>
        <dbReference type="ARBA" id="ARBA00022676"/>
    </source>
</evidence>
<reference evidence="14 16" key="1">
    <citation type="journal article" date="2012" name="Nature">
        <title>Algal genomes reveal evolutionary mosaicism and the fate of nucleomorphs.</title>
        <authorList>
            <consortium name="DOE Joint Genome Institute"/>
            <person name="Curtis B.A."/>
            <person name="Tanifuji G."/>
            <person name="Burki F."/>
            <person name="Gruber A."/>
            <person name="Irimia M."/>
            <person name="Maruyama S."/>
            <person name="Arias M.C."/>
            <person name="Ball S.G."/>
            <person name="Gile G.H."/>
            <person name="Hirakawa Y."/>
            <person name="Hopkins J.F."/>
            <person name="Kuo A."/>
            <person name="Rensing S.A."/>
            <person name="Schmutz J."/>
            <person name="Symeonidi A."/>
            <person name="Elias M."/>
            <person name="Eveleigh R.J."/>
            <person name="Herman E.K."/>
            <person name="Klute M.J."/>
            <person name="Nakayama T."/>
            <person name="Obornik M."/>
            <person name="Reyes-Prieto A."/>
            <person name="Armbrust E.V."/>
            <person name="Aves S.J."/>
            <person name="Beiko R.G."/>
            <person name="Coutinho P."/>
            <person name="Dacks J.B."/>
            <person name="Durnford D.G."/>
            <person name="Fast N.M."/>
            <person name="Green B.R."/>
            <person name="Grisdale C.J."/>
            <person name="Hempel F."/>
            <person name="Henrissat B."/>
            <person name="Hoppner M.P."/>
            <person name="Ishida K."/>
            <person name="Kim E."/>
            <person name="Koreny L."/>
            <person name="Kroth P.G."/>
            <person name="Liu Y."/>
            <person name="Malik S.B."/>
            <person name="Maier U.G."/>
            <person name="McRose D."/>
            <person name="Mock T."/>
            <person name="Neilson J.A."/>
            <person name="Onodera N.T."/>
            <person name="Poole A.M."/>
            <person name="Pritham E.J."/>
            <person name="Richards T.A."/>
            <person name="Rocap G."/>
            <person name="Roy S.W."/>
            <person name="Sarai C."/>
            <person name="Schaack S."/>
            <person name="Shirato S."/>
            <person name="Slamovits C.H."/>
            <person name="Spencer D.F."/>
            <person name="Suzuki S."/>
            <person name="Worden A.Z."/>
            <person name="Zauner S."/>
            <person name="Barry K."/>
            <person name="Bell C."/>
            <person name="Bharti A.K."/>
            <person name="Crow J.A."/>
            <person name="Grimwood J."/>
            <person name="Kramer R."/>
            <person name="Lindquist E."/>
            <person name="Lucas S."/>
            <person name="Salamov A."/>
            <person name="McFadden G.I."/>
            <person name="Lane C.E."/>
            <person name="Keeling P.J."/>
            <person name="Gray M.W."/>
            <person name="Grigoriev I.V."/>
            <person name="Archibald J.M."/>
        </authorList>
    </citation>
    <scope>NUCLEOTIDE SEQUENCE</scope>
    <source>
        <strain evidence="14 16">CCMP2712</strain>
    </source>
</reference>
<keyword evidence="5" id="KW-0963">Cytoplasm</keyword>
<evidence type="ECO:0000256" key="1">
    <source>
        <dbReference type="ARBA" id="ARBA00001275"/>
    </source>
</evidence>
<dbReference type="GO" id="GO:0030170">
    <property type="term" value="F:pyridoxal phosphate binding"/>
    <property type="evidence" value="ECO:0007669"/>
    <property type="project" value="InterPro"/>
</dbReference>
<sequence length="925" mass="106151">MSAEDVLDLDDSFQSWSGLSRNASNQDVGGSRTHLVDSDEEEVDHIPWKGGPFPRASSHPQAQQDDRTKRDSSLQEAAKRRLPSFENIQQHCSTGRFDLLWRLMSECIPEDKVSIQREIVRHVEYTLACTRLNFAKKHAFQATAHSLRDRMVERFNDTEQLFDDVRARRVYYLSLEFLMGRTLSNCVHSLGLVGKYSEALDELGFQLEELYEEEKDAALGNGGLGRLAACFMDSLATLNYPAWGYGLRYSYGLFEQRIHNDSQIELPDCWLTDGNPWEVERLDVQYSIRFYGHVNLVQVNGRIKSCWEGGDLVQAVAYDNLIPGHRTRNTLNLRLWASRPTRQLDMELFNEGDYQGALDARQRSENITSVLYPNDSSYSGKELRLKQQYFLVAATIRDILARFSKTQESIIDLAKHVCIQLNDTHPALGIVELLRILLDEEDLPWDQAWDITTNIFNYTNHTVLPEALEKWSVSMIERLIPRHMQLIWEINHRFLQLVSLRWPDETSRLAAMSIIEEPGAGKDGVNGEKLVRMTHLAIVGSKYVNGVAEMHTEILKQGLFRVFYELWDHKFQNKTNGVTPRRWLQQANPALSKLLSLACASDSWCWDMSLLRRLRSTCNDSKLQEQWRAVKRGNKQRLAMLIDKECGVKLDLDMLYDVQVKRIHEYKRQLLNVVGIIHRYSELKRMRRDAPGLLAVVPRAFILGGKAAPGYYMAKLVLKLILHVAKVVNADKDTNQFLKVVFIPNYNVKLAEIIIPGSDISQHLSTAGTEASGTSNMKFAMNGCLLLATLDGATAEIRREVGEDNVFIFGSRAQDVERIRKEQRNQCCSWSVDPRFYNALSRIREGDFGPPSQFEDLLESLRSERDQYLVGVDFGSYLEAQARVDRTWQQPEEWTRKSILCCAGMAKFSSDNTIRQYAEDIWKVR</sequence>
<evidence type="ECO:0000313" key="14">
    <source>
        <dbReference type="EMBL" id="EKX33321.1"/>
    </source>
</evidence>
<comment type="catalytic activity">
    <reaction evidence="1 12">
        <text>[(1-&gt;4)-alpha-D-glucosyl](n) + phosphate = [(1-&gt;4)-alpha-D-glucosyl](n-1) + alpha-D-glucose 1-phosphate</text>
        <dbReference type="Rhea" id="RHEA:41732"/>
        <dbReference type="Rhea" id="RHEA-COMP:9584"/>
        <dbReference type="Rhea" id="RHEA-COMP:9586"/>
        <dbReference type="ChEBI" id="CHEBI:15444"/>
        <dbReference type="ChEBI" id="CHEBI:43474"/>
        <dbReference type="ChEBI" id="CHEBI:58601"/>
        <dbReference type="EC" id="2.4.1.1"/>
    </reaction>
</comment>
<evidence type="ECO:0000256" key="11">
    <source>
        <dbReference type="PIRSR" id="PIRSR000460-1"/>
    </source>
</evidence>
<dbReference type="HOGENOM" id="CLU_010198_1_0_1"/>
<dbReference type="PROSITE" id="PS00102">
    <property type="entry name" value="PHOSPHORYLASE"/>
    <property type="match status" value="1"/>
</dbReference>
<evidence type="ECO:0000256" key="5">
    <source>
        <dbReference type="ARBA" id="ARBA00022490"/>
    </source>
</evidence>
<proteinExistence type="inferred from homology"/>
<evidence type="ECO:0000313" key="16">
    <source>
        <dbReference type="Proteomes" id="UP000011087"/>
    </source>
</evidence>
<protein>
    <recommendedName>
        <fullName evidence="12">Alpha-1,4 glucan phosphorylase</fullName>
        <ecNumber evidence="12">2.4.1.1</ecNumber>
    </recommendedName>
</protein>
<keyword evidence="10 12" id="KW-0119">Carbohydrate metabolism</keyword>
<dbReference type="KEGG" id="gtt:GUITHDRAFT_81580"/>
<dbReference type="CDD" id="cd04300">
    <property type="entry name" value="GT35_Glycogen_Phosphorylase"/>
    <property type="match status" value="1"/>
</dbReference>
<dbReference type="InterPro" id="IPR011833">
    <property type="entry name" value="Glycg_phsphrylas"/>
</dbReference>
<dbReference type="EnsemblProtists" id="EKX33321">
    <property type="protein sequence ID" value="EKX33321"/>
    <property type="gene ID" value="GUITHDRAFT_81580"/>
</dbReference>
<dbReference type="RefSeq" id="XP_005820301.1">
    <property type="nucleotide sequence ID" value="XM_005820244.1"/>
</dbReference>
<dbReference type="Gene3D" id="3.40.50.2000">
    <property type="entry name" value="Glycogen Phosphorylase B"/>
    <property type="match status" value="2"/>
</dbReference>
<dbReference type="GO" id="GO:0005980">
    <property type="term" value="P:glycogen catabolic process"/>
    <property type="evidence" value="ECO:0007669"/>
    <property type="project" value="TreeGrafter"/>
</dbReference>
<gene>
    <name evidence="14" type="ORF">GUITHDRAFT_81580</name>
</gene>
<dbReference type="PANTHER" id="PTHR11468:SF2">
    <property type="entry name" value="GLYCOGEN PHOSPHORYLASE 2"/>
    <property type="match status" value="1"/>
</dbReference>
<comment type="subcellular location">
    <subcellularLocation>
        <location evidence="3">Cytoplasm</location>
    </subcellularLocation>
</comment>
<evidence type="ECO:0000256" key="9">
    <source>
        <dbReference type="ARBA" id="ARBA00022898"/>
    </source>
</evidence>
<dbReference type="PaxDb" id="55529-EKX33321"/>
<keyword evidence="9 11" id="KW-0663">Pyridoxal phosphate</keyword>
<dbReference type="AlphaFoldDB" id="L1IAQ5"/>
<evidence type="ECO:0000256" key="2">
    <source>
        <dbReference type="ARBA" id="ARBA00001933"/>
    </source>
</evidence>
<dbReference type="eggNOG" id="KOG2099">
    <property type="taxonomic scope" value="Eukaryota"/>
</dbReference>
<evidence type="ECO:0000256" key="10">
    <source>
        <dbReference type="ARBA" id="ARBA00023277"/>
    </source>
</evidence>
<name>L1IAQ5_GUITC</name>
<comment type="function">
    <text evidence="12">Allosteric enzyme that catalyzes the rate-limiting step in glycogen catabolism, the phosphorolytic cleavage of glycogen to produce glucose-1-phosphate, and plays a central role in maintaining cellular and organismal glucose homeostasis.</text>
</comment>
<dbReference type="FunFam" id="3.40.50.2000:FF:000153">
    <property type="entry name" value="Alpha-1,4 glucan phosphorylase"/>
    <property type="match status" value="1"/>
</dbReference>
<dbReference type="GO" id="GO:0005737">
    <property type="term" value="C:cytoplasm"/>
    <property type="evidence" value="ECO:0007669"/>
    <property type="project" value="UniProtKB-SubCell"/>
</dbReference>